<evidence type="ECO:0000313" key="3">
    <source>
        <dbReference type="Proteomes" id="UP000830158"/>
    </source>
</evidence>
<name>A0ABY4NNK5_9PSEU</name>
<dbReference type="RefSeq" id="WP_162830969.1">
    <property type="nucleotide sequence ID" value="NZ_CP091196.1"/>
</dbReference>
<keyword evidence="1" id="KW-1133">Transmembrane helix</keyword>
<organism evidence="2 3">
    <name type="scientific">Amycolatopsis thermalba</name>
    <dbReference type="NCBI Taxonomy" id="944492"/>
    <lineage>
        <taxon>Bacteria</taxon>
        <taxon>Bacillati</taxon>
        <taxon>Actinomycetota</taxon>
        <taxon>Actinomycetes</taxon>
        <taxon>Pseudonocardiales</taxon>
        <taxon>Pseudonocardiaceae</taxon>
        <taxon>Amycolatopsis</taxon>
    </lineage>
</organism>
<gene>
    <name evidence="2" type="ORF">L1857_03755</name>
</gene>
<evidence type="ECO:0000313" key="2">
    <source>
        <dbReference type="EMBL" id="UQS22001.1"/>
    </source>
</evidence>
<dbReference type="EMBL" id="CP091196">
    <property type="protein sequence ID" value="UQS22001.1"/>
    <property type="molecule type" value="Genomic_DNA"/>
</dbReference>
<feature type="transmembrane region" description="Helical" evidence="1">
    <location>
        <begin position="52"/>
        <end position="74"/>
    </location>
</feature>
<accession>A0ABY4NNK5</accession>
<sequence length="78" mass="8310">MEILELPKRGPDPSGRLGRTRVEVLAVGSQNLLIVIFLVAMAVVLIGWRTVLVMTVTACFVLAVVGFVQVVSFLGSGV</sequence>
<keyword evidence="1" id="KW-0812">Transmembrane</keyword>
<keyword evidence="1" id="KW-0472">Membrane</keyword>
<protein>
    <submittedName>
        <fullName evidence="2">Uncharacterized protein</fullName>
    </submittedName>
</protein>
<dbReference type="Proteomes" id="UP000830158">
    <property type="component" value="Chromosome"/>
</dbReference>
<feature type="transmembrane region" description="Helical" evidence="1">
    <location>
        <begin position="24"/>
        <end position="46"/>
    </location>
</feature>
<evidence type="ECO:0000256" key="1">
    <source>
        <dbReference type="SAM" id="Phobius"/>
    </source>
</evidence>
<keyword evidence="3" id="KW-1185">Reference proteome</keyword>
<proteinExistence type="predicted"/>
<reference evidence="2" key="1">
    <citation type="submission" date="2022-01" db="EMBL/GenBank/DDBJ databases">
        <title>PSI-footprinting approach for the identification of protein synthesis inhibitor producers.</title>
        <authorList>
            <person name="Handel F."/>
            <person name="Kulik A."/>
            <person name="Wex K.W."/>
            <person name="Berscheid A."/>
            <person name="Saur J.S."/>
            <person name="Winkler A."/>
            <person name="Wibberg D."/>
            <person name="Kalinowski J."/>
            <person name="Broetz-Oesterhelt H."/>
            <person name="Mast Y."/>
        </authorList>
    </citation>
    <scope>NUCLEOTIDE SEQUENCE</scope>
    <source>
        <strain evidence="2">KNN 49.3e</strain>
    </source>
</reference>